<evidence type="ECO:0000313" key="2">
    <source>
        <dbReference type="EMBL" id="CAD2129694.1"/>
    </source>
</evidence>
<dbReference type="AlphaFoldDB" id="A0A6V7TP84"/>
<keyword evidence="1" id="KW-0732">Signal</keyword>
<sequence length="174" mass="20313">MNIFIFLLIYFCITTLNIDIINGGVKEVYTNLREKASCKHPTGTIPSVIKLNRNERKSEDVIKKRKKTNNPEIKPNISSKITPISEVILPPSQERSTLKITPEEKEAMEKKRKMIERMIADQEERKNFPKNKQTCENIHGWDGLEWLKRWLEKYGSKSTCIFVSNPDYLAKIFL</sequence>
<feature type="signal peptide" evidence="1">
    <location>
        <begin position="1"/>
        <end position="18"/>
    </location>
</feature>
<gene>
    <name evidence="2" type="ORF">MENT_LOCUS2723</name>
</gene>
<protein>
    <submittedName>
        <fullName evidence="2">Uncharacterized protein</fullName>
    </submittedName>
</protein>
<evidence type="ECO:0000313" key="3">
    <source>
        <dbReference type="Proteomes" id="UP000580250"/>
    </source>
</evidence>
<comment type="caution">
    <text evidence="2">The sequence shown here is derived from an EMBL/GenBank/DDBJ whole genome shotgun (WGS) entry which is preliminary data.</text>
</comment>
<proteinExistence type="predicted"/>
<accession>A0A6V7TP84</accession>
<name>A0A6V7TP84_MELEN</name>
<dbReference type="EMBL" id="CAJEWN010000008">
    <property type="protein sequence ID" value="CAD2129694.1"/>
    <property type="molecule type" value="Genomic_DNA"/>
</dbReference>
<reference evidence="2 3" key="1">
    <citation type="submission" date="2020-08" db="EMBL/GenBank/DDBJ databases">
        <authorList>
            <person name="Koutsovoulos G."/>
            <person name="Danchin GJ E."/>
        </authorList>
    </citation>
    <scope>NUCLEOTIDE SEQUENCE [LARGE SCALE GENOMIC DNA]</scope>
</reference>
<feature type="chain" id="PRO_5028271191" evidence="1">
    <location>
        <begin position="19"/>
        <end position="174"/>
    </location>
</feature>
<evidence type="ECO:0000256" key="1">
    <source>
        <dbReference type="SAM" id="SignalP"/>
    </source>
</evidence>
<organism evidence="2 3">
    <name type="scientific">Meloidogyne enterolobii</name>
    <name type="common">Root-knot nematode worm</name>
    <name type="synonym">Meloidogyne mayaguensis</name>
    <dbReference type="NCBI Taxonomy" id="390850"/>
    <lineage>
        <taxon>Eukaryota</taxon>
        <taxon>Metazoa</taxon>
        <taxon>Ecdysozoa</taxon>
        <taxon>Nematoda</taxon>
        <taxon>Chromadorea</taxon>
        <taxon>Rhabditida</taxon>
        <taxon>Tylenchina</taxon>
        <taxon>Tylenchomorpha</taxon>
        <taxon>Tylenchoidea</taxon>
        <taxon>Meloidogynidae</taxon>
        <taxon>Meloidogyninae</taxon>
        <taxon>Meloidogyne</taxon>
    </lineage>
</organism>
<dbReference type="Proteomes" id="UP000580250">
    <property type="component" value="Unassembled WGS sequence"/>
</dbReference>